<proteinExistence type="predicted"/>
<comment type="caution">
    <text evidence="3">The sequence shown here is derived from an EMBL/GenBank/DDBJ whole genome shotgun (WGS) entry which is preliminary data.</text>
</comment>
<feature type="transmembrane region" description="Helical" evidence="1">
    <location>
        <begin position="12"/>
        <end position="32"/>
    </location>
</feature>
<dbReference type="Pfam" id="PF09851">
    <property type="entry name" value="SHOCT"/>
    <property type="match status" value="1"/>
</dbReference>
<accession>A0A1S8AVH8</accession>
<keyword evidence="1" id="KW-0812">Transmembrane</keyword>
<organism evidence="3 4">
    <name type="scientific">Natrinema saccharevitans</name>
    <dbReference type="NCBI Taxonomy" id="301967"/>
    <lineage>
        <taxon>Archaea</taxon>
        <taxon>Methanobacteriati</taxon>
        <taxon>Methanobacteriota</taxon>
        <taxon>Stenosarchaea group</taxon>
        <taxon>Halobacteria</taxon>
        <taxon>Halobacteriales</taxon>
        <taxon>Natrialbaceae</taxon>
        <taxon>Natrinema</taxon>
    </lineage>
</organism>
<dbReference type="STRING" id="301967.A6E15_06195"/>
<feature type="transmembrane region" description="Helical" evidence="1">
    <location>
        <begin position="52"/>
        <end position="72"/>
    </location>
</feature>
<dbReference type="OrthoDB" id="53394at2157"/>
<evidence type="ECO:0000256" key="1">
    <source>
        <dbReference type="SAM" id="Phobius"/>
    </source>
</evidence>
<name>A0A1S8AVH8_9EURY</name>
<feature type="domain" description="SHOCT" evidence="2">
    <location>
        <begin position="89"/>
        <end position="113"/>
    </location>
</feature>
<dbReference type="AlphaFoldDB" id="A0A1S8AVH8"/>
<keyword evidence="1" id="KW-0472">Membrane</keyword>
<dbReference type="Proteomes" id="UP000189370">
    <property type="component" value="Unassembled WGS sequence"/>
</dbReference>
<evidence type="ECO:0000313" key="4">
    <source>
        <dbReference type="Proteomes" id="UP000189370"/>
    </source>
</evidence>
<dbReference type="InterPro" id="IPR018649">
    <property type="entry name" value="SHOCT"/>
</dbReference>
<dbReference type="EMBL" id="LWLN01000001">
    <property type="protein sequence ID" value="OLZ40606.1"/>
    <property type="molecule type" value="Genomic_DNA"/>
</dbReference>
<sequence>MTDPDETIGRYASRATVLGTVLLVAVTATASAQPHGGSAGGSMGGWGAVGGWLFRWPVLLLGLLALPVVWTGSRRSGDRVDRAEGPDRALEKLRERYARGGLSTDEFERRRRNLQS</sequence>
<protein>
    <recommendedName>
        <fullName evidence="2">SHOCT domain-containing protein</fullName>
    </recommendedName>
</protein>
<reference evidence="4" key="1">
    <citation type="submission" date="2016-04" db="EMBL/GenBank/DDBJ databases">
        <authorList>
            <person name="Chen S.-C."/>
            <person name="Lai M.-C."/>
        </authorList>
    </citation>
    <scope>NUCLEOTIDE SEQUENCE [LARGE SCALE GENOMIC DNA]</scope>
    <source>
        <strain evidence="4">AB14</strain>
    </source>
</reference>
<keyword evidence="4" id="KW-1185">Reference proteome</keyword>
<keyword evidence="1" id="KW-1133">Transmembrane helix</keyword>
<dbReference type="RefSeq" id="WP_076144804.1">
    <property type="nucleotide sequence ID" value="NZ_LWLN01000001.1"/>
</dbReference>
<evidence type="ECO:0000259" key="2">
    <source>
        <dbReference type="Pfam" id="PF09851"/>
    </source>
</evidence>
<gene>
    <name evidence="3" type="ORF">A6E15_06195</name>
</gene>
<evidence type="ECO:0000313" key="3">
    <source>
        <dbReference type="EMBL" id="OLZ40606.1"/>
    </source>
</evidence>